<proteinExistence type="predicted"/>
<evidence type="ECO:0000313" key="2">
    <source>
        <dbReference type="Proteomes" id="UP001195965"/>
    </source>
</evidence>
<name>A0ACD5HHG6_9PROT</name>
<reference evidence="1 2" key="1">
    <citation type="journal article" date="2021" name="ISME J.">
        <title>Genomic evolution of the class Acidithiobacillia: deep-branching Proteobacteria living in extreme acidic conditions.</title>
        <authorList>
            <person name="Moya-Beltran A."/>
            <person name="Beard S."/>
            <person name="Rojas-Villalobos C."/>
            <person name="Issotta F."/>
            <person name="Gallardo Y."/>
            <person name="Ulloa R."/>
            <person name="Giaveno A."/>
            <person name="Degli Esposti M."/>
            <person name="Johnson D.B."/>
            <person name="Quatrini R."/>
        </authorList>
    </citation>
    <scope>NUCLEOTIDE SEQUENCE [LARGE SCALE GENOMIC DNA]</scope>
    <source>
        <strain evidence="1 2">GG1-14</strain>
    </source>
</reference>
<organism evidence="1 2">
    <name type="scientific">Acidithiobacillus montserratensis</name>
    <dbReference type="NCBI Taxonomy" id="2729135"/>
    <lineage>
        <taxon>Bacteria</taxon>
        <taxon>Pseudomonadati</taxon>
        <taxon>Pseudomonadota</taxon>
        <taxon>Acidithiobacillia</taxon>
        <taxon>Acidithiobacillales</taxon>
        <taxon>Acidithiobacillaceae</taxon>
        <taxon>Acidithiobacillus</taxon>
    </lineage>
</organism>
<accession>A0ACD5HHG6</accession>
<dbReference type="Proteomes" id="UP001195965">
    <property type="component" value="Chromosome"/>
</dbReference>
<dbReference type="EMBL" id="CP127526">
    <property type="protein sequence ID" value="XRI74083.1"/>
    <property type="molecule type" value="Genomic_DNA"/>
</dbReference>
<sequence>MPDITHITELFALDDSEFVTEAYRNLLQHDPDTQGMAYYLGRLAQGFSKESVIFQLAKSPECRPHKEITGLETLVRGQQRDQHWLWRRVDGSVREKEINQLRLRLEIERKQAQNREDTLRQETEREQERLESVANAKIEALQDQLVAAQQELLTRERVLNEQIAALHKKELERVEQVQRDIAARDVQVKQELDLLRQQLHGEREAAQQREQALRQAAEQEYRLLQSELTVQLEQVQEQLIMMQQALESRPESLPLTDELIRQAYQAVLRRDPENQEIIEEKRSLGHFVALYQDLLSSEEYRLLNEQPSVKPLPVTPEAVRQAYLSVLGREPEDDQVISNCLQQESLLVLYQSLLSSEEYQRRVEQAATSINPLTSEIIRQAYLAVLGREPENEDVIHDQLQLASADMLYQNLLSSEEYRLKINEL</sequence>
<evidence type="ECO:0000313" key="1">
    <source>
        <dbReference type="EMBL" id="XRI74083.1"/>
    </source>
</evidence>
<gene>
    <name evidence="1" type="ORF">HHS34_002520</name>
</gene>
<keyword evidence="2" id="KW-1185">Reference proteome</keyword>
<protein>
    <submittedName>
        <fullName evidence="1">DUF4214 domain-containing protein</fullName>
    </submittedName>
</protein>